<evidence type="ECO:0000256" key="1">
    <source>
        <dbReference type="ARBA" id="ARBA00004651"/>
    </source>
</evidence>
<dbReference type="GO" id="GO:0005886">
    <property type="term" value="C:plasma membrane"/>
    <property type="evidence" value="ECO:0007669"/>
    <property type="project" value="UniProtKB-SubCell"/>
</dbReference>
<organism evidence="8 9">
    <name type="scientific">Stieleria bergensis</name>
    <dbReference type="NCBI Taxonomy" id="2528025"/>
    <lineage>
        <taxon>Bacteria</taxon>
        <taxon>Pseudomonadati</taxon>
        <taxon>Planctomycetota</taxon>
        <taxon>Planctomycetia</taxon>
        <taxon>Pirellulales</taxon>
        <taxon>Pirellulaceae</taxon>
        <taxon>Stieleria</taxon>
    </lineage>
</organism>
<feature type="transmembrane region" description="Helical" evidence="7">
    <location>
        <begin position="28"/>
        <end position="55"/>
    </location>
</feature>
<proteinExistence type="inferred from homology"/>
<accession>A0A517SX33</accession>
<evidence type="ECO:0000256" key="3">
    <source>
        <dbReference type="ARBA" id="ARBA00022475"/>
    </source>
</evidence>
<keyword evidence="9" id="KW-1185">Reference proteome</keyword>
<evidence type="ECO:0000313" key="9">
    <source>
        <dbReference type="Proteomes" id="UP000315003"/>
    </source>
</evidence>
<evidence type="ECO:0000313" key="8">
    <source>
        <dbReference type="EMBL" id="QDT60707.1"/>
    </source>
</evidence>
<protein>
    <recommendedName>
        <fullName evidence="10">DUF350 domain-containing protein</fullName>
    </recommendedName>
</protein>
<evidence type="ECO:0000256" key="5">
    <source>
        <dbReference type="ARBA" id="ARBA00022989"/>
    </source>
</evidence>
<dbReference type="RefSeq" id="WP_145273804.1">
    <property type="nucleotide sequence ID" value="NZ_CP036272.1"/>
</dbReference>
<comment type="similarity">
    <text evidence="2">Belongs to the UPF0719 family.</text>
</comment>
<keyword evidence="5 7" id="KW-1133">Transmembrane helix</keyword>
<dbReference type="Pfam" id="PF03994">
    <property type="entry name" value="DUF350"/>
    <property type="match status" value="1"/>
</dbReference>
<reference evidence="8 9" key="1">
    <citation type="submission" date="2019-02" db="EMBL/GenBank/DDBJ databases">
        <title>Deep-cultivation of Planctomycetes and their phenomic and genomic characterization uncovers novel biology.</title>
        <authorList>
            <person name="Wiegand S."/>
            <person name="Jogler M."/>
            <person name="Boedeker C."/>
            <person name="Pinto D."/>
            <person name="Vollmers J."/>
            <person name="Rivas-Marin E."/>
            <person name="Kohn T."/>
            <person name="Peeters S.H."/>
            <person name="Heuer A."/>
            <person name="Rast P."/>
            <person name="Oberbeckmann S."/>
            <person name="Bunk B."/>
            <person name="Jeske O."/>
            <person name="Meyerdierks A."/>
            <person name="Storesund J.E."/>
            <person name="Kallscheuer N."/>
            <person name="Luecker S."/>
            <person name="Lage O.M."/>
            <person name="Pohl T."/>
            <person name="Merkel B.J."/>
            <person name="Hornburger P."/>
            <person name="Mueller R.-W."/>
            <person name="Bruemmer F."/>
            <person name="Labrenz M."/>
            <person name="Spormann A.M."/>
            <person name="Op den Camp H."/>
            <person name="Overmann J."/>
            <person name="Amann R."/>
            <person name="Jetten M.S.M."/>
            <person name="Mascher T."/>
            <person name="Medema M.H."/>
            <person name="Devos D.P."/>
            <person name="Kaster A.-K."/>
            <person name="Ovreas L."/>
            <person name="Rohde M."/>
            <person name="Galperin M.Y."/>
            <person name="Jogler C."/>
        </authorList>
    </citation>
    <scope>NUCLEOTIDE SEQUENCE [LARGE SCALE GENOMIC DNA]</scope>
    <source>
        <strain evidence="8 9">SV_7m_r</strain>
    </source>
</reference>
<feature type="transmembrane region" description="Helical" evidence="7">
    <location>
        <begin position="75"/>
        <end position="96"/>
    </location>
</feature>
<evidence type="ECO:0000256" key="2">
    <source>
        <dbReference type="ARBA" id="ARBA00005779"/>
    </source>
</evidence>
<dbReference type="EMBL" id="CP036272">
    <property type="protein sequence ID" value="QDT60707.1"/>
    <property type="molecule type" value="Genomic_DNA"/>
</dbReference>
<evidence type="ECO:0000256" key="7">
    <source>
        <dbReference type="SAM" id="Phobius"/>
    </source>
</evidence>
<evidence type="ECO:0008006" key="10">
    <source>
        <dbReference type="Google" id="ProtNLM"/>
    </source>
</evidence>
<dbReference type="AlphaFoldDB" id="A0A517SX33"/>
<evidence type="ECO:0000256" key="6">
    <source>
        <dbReference type="ARBA" id="ARBA00023136"/>
    </source>
</evidence>
<evidence type="ECO:0000256" key="4">
    <source>
        <dbReference type="ARBA" id="ARBA00022692"/>
    </source>
</evidence>
<dbReference type="Proteomes" id="UP000315003">
    <property type="component" value="Chromosome"/>
</dbReference>
<dbReference type="OrthoDB" id="292342at2"/>
<dbReference type="InterPro" id="IPR007140">
    <property type="entry name" value="DUF350"/>
</dbReference>
<sequence>MNLLNLNSLALLAQSADSEGSSVAAAGFALLGVHLVAAIVFAVLGIVLLFFGLWLMEKLTPFSVMREIEEDQNQALAIIMGAIVIGISIIIAAAIVG</sequence>
<gene>
    <name evidence="8" type="ORF">SV7mr_32330</name>
</gene>
<keyword evidence="3" id="KW-1003">Cell membrane</keyword>
<name>A0A517SX33_9BACT</name>
<keyword evidence="4 7" id="KW-0812">Transmembrane</keyword>
<comment type="subcellular location">
    <subcellularLocation>
        <location evidence="1">Cell membrane</location>
        <topology evidence="1">Multi-pass membrane protein</topology>
    </subcellularLocation>
</comment>
<keyword evidence="6 7" id="KW-0472">Membrane</keyword>